<dbReference type="AlphaFoldDB" id="A0A4Q2RLV9"/>
<evidence type="ECO:0000256" key="3">
    <source>
        <dbReference type="ARBA" id="ARBA00022475"/>
    </source>
</evidence>
<dbReference type="Pfam" id="PF04290">
    <property type="entry name" value="DctQ"/>
    <property type="match status" value="1"/>
</dbReference>
<comment type="caution">
    <text evidence="11">The sequence shown here is derived from an EMBL/GenBank/DDBJ whole genome shotgun (WGS) entry which is preliminary data.</text>
</comment>
<evidence type="ECO:0000256" key="4">
    <source>
        <dbReference type="ARBA" id="ARBA00022519"/>
    </source>
</evidence>
<evidence type="ECO:0000256" key="7">
    <source>
        <dbReference type="ARBA" id="ARBA00023136"/>
    </source>
</evidence>
<sequence>MKRLALAGLTGLGLLALLVMVATTLLAVAARFLDLAGLEWSYEVAGLAFVWTTFLGAALAEARRENAAFEVVRARLPRAWQAGLERFGALLLLIVGGALVASGLAALSRSGWVPTPLLRWPGGVQTAAAPLLGASLCLIALQRLLRRGAAAEPGPVTALPDDATGLPL</sequence>
<evidence type="ECO:0000313" key="12">
    <source>
        <dbReference type="Proteomes" id="UP000289411"/>
    </source>
</evidence>
<keyword evidence="7 9" id="KW-0472">Membrane</keyword>
<evidence type="ECO:0000256" key="8">
    <source>
        <dbReference type="ARBA" id="ARBA00038436"/>
    </source>
</evidence>
<evidence type="ECO:0000256" key="6">
    <source>
        <dbReference type="ARBA" id="ARBA00022989"/>
    </source>
</evidence>
<gene>
    <name evidence="11" type="ORF">D3272_01600</name>
</gene>
<dbReference type="Proteomes" id="UP000289411">
    <property type="component" value="Unassembled WGS sequence"/>
</dbReference>
<dbReference type="InterPro" id="IPR055348">
    <property type="entry name" value="DctQ"/>
</dbReference>
<comment type="subcellular location">
    <subcellularLocation>
        <location evidence="1 9">Cell inner membrane</location>
        <topology evidence="1 9">Multi-pass membrane protein</topology>
    </subcellularLocation>
</comment>
<keyword evidence="2 9" id="KW-0813">Transport</keyword>
<keyword evidence="3" id="KW-1003">Cell membrane</keyword>
<feature type="transmembrane region" description="Helical" evidence="9">
    <location>
        <begin position="43"/>
        <end position="62"/>
    </location>
</feature>
<comment type="caution">
    <text evidence="9">Lacks conserved residue(s) required for the propagation of feature annotation.</text>
</comment>
<evidence type="ECO:0000259" key="10">
    <source>
        <dbReference type="Pfam" id="PF04290"/>
    </source>
</evidence>
<dbReference type="GO" id="GO:0015740">
    <property type="term" value="P:C4-dicarboxylate transport"/>
    <property type="evidence" value="ECO:0007669"/>
    <property type="project" value="TreeGrafter"/>
</dbReference>
<dbReference type="RefSeq" id="WP_129217314.1">
    <property type="nucleotide sequence ID" value="NZ_QYBC01000001.1"/>
</dbReference>
<comment type="function">
    <text evidence="9">Part of the tripartite ATP-independent periplasmic (TRAP) transport system.</text>
</comment>
<organism evidence="11 12">
    <name type="scientific">Lichenibacterium ramalinae</name>
    <dbReference type="NCBI Taxonomy" id="2316527"/>
    <lineage>
        <taxon>Bacteria</taxon>
        <taxon>Pseudomonadati</taxon>
        <taxon>Pseudomonadota</taxon>
        <taxon>Alphaproteobacteria</taxon>
        <taxon>Hyphomicrobiales</taxon>
        <taxon>Lichenihabitantaceae</taxon>
        <taxon>Lichenibacterium</taxon>
    </lineage>
</organism>
<accession>A0A4Q2RLV9</accession>
<dbReference type="GO" id="GO:0022857">
    <property type="term" value="F:transmembrane transporter activity"/>
    <property type="evidence" value="ECO:0007669"/>
    <property type="project" value="UniProtKB-UniRule"/>
</dbReference>
<dbReference type="PANTHER" id="PTHR35011">
    <property type="entry name" value="2,3-DIKETO-L-GULONATE TRAP TRANSPORTER SMALL PERMEASE PROTEIN YIAM"/>
    <property type="match status" value="1"/>
</dbReference>
<dbReference type="InterPro" id="IPR007387">
    <property type="entry name" value="TRAP_DctQ"/>
</dbReference>
<dbReference type="PANTHER" id="PTHR35011:SF2">
    <property type="entry name" value="2,3-DIKETO-L-GULONATE TRAP TRANSPORTER SMALL PERMEASE PROTEIN YIAM"/>
    <property type="match status" value="1"/>
</dbReference>
<protein>
    <recommendedName>
        <fullName evidence="9">TRAP transporter small permease protein</fullName>
    </recommendedName>
</protein>
<name>A0A4Q2RLV9_9HYPH</name>
<keyword evidence="12" id="KW-1185">Reference proteome</keyword>
<evidence type="ECO:0000256" key="5">
    <source>
        <dbReference type="ARBA" id="ARBA00022692"/>
    </source>
</evidence>
<keyword evidence="4 9" id="KW-0997">Cell inner membrane</keyword>
<dbReference type="GO" id="GO:0005886">
    <property type="term" value="C:plasma membrane"/>
    <property type="evidence" value="ECO:0007669"/>
    <property type="project" value="UniProtKB-SubCell"/>
</dbReference>
<comment type="subunit">
    <text evidence="9">The complex comprises the extracytoplasmic solute receptor protein and the two transmembrane proteins.</text>
</comment>
<feature type="transmembrane region" description="Helical" evidence="9">
    <location>
        <begin position="127"/>
        <end position="145"/>
    </location>
</feature>
<reference evidence="11 12" key="2">
    <citation type="submission" date="2019-02" db="EMBL/GenBank/DDBJ databases">
        <title>'Lichenibacterium ramalinii' gen. nov. sp. nov., 'Lichenibacterium minor' gen. nov. sp. nov.</title>
        <authorList>
            <person name="Pankratov T."/>
        </authorList>
    </citation>
    <scope>NUCLEOTIDE SEQUENCE [LARGE SCALE GENOMIC DNA]</scope>
    <source>
        <strain evidence="11 12">RmlP001</strain>
    </source>
</reference>
<dbReference type="EMBL" id="QYBC01000001">
    <property type="protein sequence ID" value="RYB07841.1"/>
    <property type="molecule type" value="Genomic_DNA"/>
</dbReference>
<evidence type="ECO:0000313" key="11">
    <source>
        <dbReference type="EMBL" id="RYB07841.1"/>
    </source>
</evidence>
<feature type="transmembrane region" description="Helical" evidence="9">
    <location>
        <begin position="83"/>
        <end position="107"/>
    </location>
</feature>
<evidence type="ECO:0000256" key="2">
    <source>
        <dbReference type="ARBA" id="ARBA00022448"/>
    </source>
</evidence>
<feature type="domain" description="Tripartite ATP-independent periplasmic transporters DctQ component" evidence="10">
    <location>
        <begin position="20"/>
        <end position="147"/>
    </location>
</feature>
<keyword evidence="5 9" id="KW-0812">Transmembrane</keyword>
<evidence type="ECO:0000256" key="9">
    <source>
        <dbReference type="RuleBase" id="RU369079"/>
    </source>
</evidence>
<evidence type="ECO:0000256" key="1">
    <source>
        <dbReference type="ARBA" id="ARBA00004429"/>
    </source>
</evidence>
<reference evidence="11 12" key="1">
    <citation type="submission" date="2018-09" db="EMBL/GenBank/DDBJ databases">
        <authorList>
            <person name="Grouzdev D.S."/>
            <person name="Krutkina M.S."/>
        </authorList>
    </citation>
    <scope>NUCLEOTIDE SEQUENCE [LARGE SCALE GENOMIC DNA]</scope>
    <source>
        <strain evidence="11 12">RmlP001</strain>
    </source>
</reference>
<comment type="similarity">
    <text evidence="8 9">Belongs to the TRAP transporter small permease family.</text>
</comment>
<keyword evidence="6 9" id="KW-1133">Transmembrane helix</keyword>
<proteinExistence type="inferred from homology"/>